<organism evidence="2 3">
    <name type="scientific">Prymnesium parvum</name>
    <name type="common">Toxic golden alga</name>
    <dbReference type="NCBI Taxonomy" id="97485"/>
    <lineage>
        <taxon>Eukaryota</taxon>
        <taxon>Haptista</taxon>
        <taxon>Haptophyta</taxon>
        <taxon>Prymnesiophyceae</taxon>
        <taxon>Prymnesiales</taxon>
        <taxon>Prymnesiaceae</taxon>
        <taxon>Prymnesium</taxon>
    </lineage>
</organism>
<reference evidence="2 3" key="1">
    <citation type="journal article" date="2024" name="Science">
        <title>Giant polyketide synthase enzymes in the biosynthesis of giant marine polyether toxins.</title>
        <authorList>
            <person name="Fallon T.R."/>
            <person name="Shende V.V."/>
            <person name="Wierzbicki I.H."/>
            <person name="Pendleton A.L."/>
            <person name="Watervoot N.F."/>
            <person name="Auber R.P."/>
            <person name="Gonzalez D.J."/>
            <person name="Wisecaver J.H."/>
            <person name="Moore B.S."/>
        </authorList>
    </citation>
    <scope>NUCLEOTIDE SEQUENCE [LARGE SCALE GENOMIC DNA]</scope>
    <source>
        <strain evidence="2 3">12B1</strain>
    </source>
</reference>
<dbReference type="Proteomes" id="UP001515480">
    <property type="component" value="Unassembled WGS sequence"/>
</dbReference>
<feature type="compositionally biased region" description="Basic and acidic residues" evidence="1">
    <location>
        <begin position="88"/>
        <end position="98"/>
    </location>
</feature>
<gene>
    <name evidence="2" type="ORF">AB1Y20_011125</name>
</gene>
<proteinExistence type="predicted"/>
<dbReference type="EMBL" id="JBGBPQ010000022">
    <property type="protein sequence ID" value="KAL1503058.1"/>
    <property type="molecule type" value="Genomic_DNA"/>
</dbReference>
<evidence type="ECO:0000256" key="1">
    <source>
        <dbReference type="SAM" id="MobiDB-lite"/>
    </source>
</evidence>
<sequence>MREAAVTRGKVTRARTGELFEPWPWLEGKLADRCRATPKPQAVQAGAPPAEVAEPTHDAPLARSPFAIKKRPNGPGRYDDPDVAPTPRLHDCVPKIRWVDGPGRYDAGGWSEPCHSPKDGQQRRPPSARIGDIIPAPSPRAAARLKAMGLAPPRSGNLDQPHNI</sequence>
<dbReference type="AlphaFoldDB" id="A0AB34INE5"/>
<accession>A0AB34INE5</accession>
<evidence type="ECO:0000313" key="2">
    <source>
        <dbReference type="EMBL" id="KAL1503058.1"/>
    </source>
</evidence>
<comment type="caution">
    <text evidence="2">The sequence shown here is derived from an EMBL/GenBank/DDBJ whole genome shotgun (WGS) entry which is preliminary data.</text>
</comment>
<keyword evidence="3" id="KW-1185">Reference proteome</keyword>
<feature type="region of interest" description="Disordered" evidence="1">
    <location>
        <begin position="36"/>
        <end position="164"/>
    </location>
</feature>
<protein>
    <submittedName>
        <fullName evidence="2">Uncharacterized protein</fullName>
    </submittedName>
</protein>
<evidence type="ECO:0000313" key="3">
    <source>
        <dbReference type="Proteomes" id="UP001515480"/>
    </source>
</evidence>
<name>A0AB34INE5_PRYPA</name>